<proteinExistence type="predicted"/>
<name>A0A8S5S8V0_9CAUD</name>
<sequence length="48" mass="5544">MDKIEMVMINGDTVVKKQFEILDKDGVISFELGKLTLAVRKEDLKKYL</sequence>
<dbReference type="EMBL" id="BK032554">
    <property type="protein sequence ID" value="DAF47336.1"/>
    <property type="molecule type" value="Genomic_DNA"/>
</dbReference>
<organism evidence="1">
    <name type="scientific">Siphoviridae sp. ctylc9</name>
    <dbReference type="NCBI Taxonomy" id="2827977"/>
    <lineage>
        <taxon>Viruses</taxon>
        <taxon>Duplodnaviria</taxon>
        <taxon>Heunggongvirae</taxon>
        <taxon>Uroviricota</taxon>
        <taxon>Caudoviricetes</taxon>
    </lineage>
</organism>
<reference evidence="1" key="1">
    <citation type="journal article" date="2021" name="Proc. Natl. Acad. Sci. U.S.A.">
        <title>A Catalog of Tens of Thousands of Viruses from Human Metagenomes Reveals Hidden Associations with Chronic Diseases.</title>
        <authorList>
            <person name="Tisza M.J."/>
            <person name="Buck C.B."/>
        </authorList>
    </citation>
    <scope>NUCLEOTIDE SEQUENCE</scope>
    <source>
        <strain evidence="1">Ctylc9</strain>
    </source>
</reference>
<protein>
    <submittedName>
        <fullName evidence="1">Uncharacterized protein</fullName>
    </submittedName>
</protein>
<accession>A0A8S5S8V0</accession>
<evidence type="ECO:0000313" key="1">
    <source>
        <dbReference type="EMBL" id="DAF47336.1"/>
    </source>
</evidence>